<dbReference type="eggNOG" id="KOG2743">
    <property type="taxonomic scope" value="Eukaryota"/>
</dbReference>
<keyword evidence="11" id="KW-1185">Reference proteome</keyword>
<dbReference type="EMBL" id="JH431808">
    <property type="status" value="NOT_ANNOTATED_CDS"/>
    <property type="molecule type" value="Genomic_DNA"/>
</dbReference>
<evidence type="ECO:0000256" key="7">
    <source>
        <dbReference type="ARBA" id="ARBA00049117"/>
    </source>
</evidence>
<evidence type="ECO:0000259" key="9">
    <source>
        <dbReference type="Pfam" id="PF07683"/>
    </source>
</evidence>
<accession>T1JLF3</accession>
<dbReference type="SUPFAM" id="SSF90002">
    <property type="entry name" value="Hypothetical protein YjiA, C-terminal domain"/>
    <property type="match status" value="1"/>
</dbReference>
<keyword evidence="4" id="KW-0342">GTP-binding</keyword>
<protein>
    <recommendedName>
        <fullName evidence="12">CobW C-terminal domain-containing protein</fullName>
    </recommendedName>
</protein>
<reference evidence="10" key="2">
    <citation type="submission" date="2015-02" db="UniProtKB">
        <authorList>
            <consortium name="EnsemblMetazoa"/>
        </authorList>
    </citation>
    <scope>IDENTIFICATION</scope>
</reference>
<dbReference type="AlphaFoldDB" id="T1JLF3"/>
<dbReference type="Gene3D" id="3.40.50.300">
    <property type="entry name" value="P-loop containing nucleotide triphosphate hydrolases"/>
    <property type="match status" value="1"/>
</dbReference>
<dbReference type="Pfam" id="PF02492">
    <property type="entry name" value="cobW"/>
    <property type="match status" value="1"/>
</dbReference>
<evidence type="ECO:0000313" key="10">
    <source>
        <dbReference type="EnsemblMetazoa" id="SMAR014683-PA"/>
    </source>
</evidence>
<feature type="domain" description="CobW C-terminal" evidence="9">
    <location>
        <begin position="270"/>
        <end position="363"/>
    </location>
</feature>
<organism evidence="10 11">
    <name type="scientific">Strigamia maritima</name>
    <name type="common">European centipede</name>
    <name type="synonym">Geophilus maritimus</name>
    <dbReference type="NCBI Taxonomy" id="126957"/>
    <lineage>
        <taxon>Eukaryota</taxon>
        <taxon>Metazoa</taxon>
        <taxon>Ecdysozoa</taxon>
        <taxon>Arthropoda</taxon>
        <taxon>Myriapoda</taxon>
        <taxon>Chilopoda</taxon>
        <taxon>Pleurostigmophora</taxon>
        <taxon>Geophilomorpha</taxon>
        <taxon>Linotaeniidae</taxon>
        <taxon>Strigamia</taxon>
    </lineage>
</organism>
<dbReference type="EnsemblMetazoa" id="SMAR014683-RA">
    <property type="protein sequence ID" value="SMAR014683-PA"/>
    <property type="gene ID" value="SMAR014683"/>
</dbReference>
<evidence type="ECO:0008006" key="12">
    <source>
        <dbReference type="Google" id="ProtNLM"/>
    </source>
</evidence>
<evidence type="ECO:0000256" key="5">
    <source>
        <dbReference type="ARBA" id="ARBA00023186"/>
    </source>
</evidence>
<dbReference type="InterPro" id="IPR011629">
    <property type="entry name" value="CobW-like_C"/>
</dbReference>
<dbReference type="OMA" id="HSQGFET"/>
<evidence type="ECO:0000313" key="11">
    <source>
        <dbReference type="Proteomes" id="UP000014500"/>
    </source>
</evidence>
<sequence>MSTYSWLASACFGIDITANSSDEDDEEVIPSLVPVNDAKIPVTIITGYLGSGKTTLLNHILTEQHNKRIAVILNEFGQGSTMEKSMSIAKNGQKFEEWLELDNGCLCCSVKDNGVKAIEMLMEKRGKFDYILLETSGLADPGPIVGLFWLDQAIESAVMLDGIVTVVDAKNLHRNVSFKENADDDVSEVTKQIALADVILINKVDLVTPEDIDNVQKQIQCINGAAKIHRARHSRVDVNLILDLHEYDKRTLDPVVTSGVKSHLDQSVTSITLEFDGYASKSSWEETLQLILWEKIRGVDDEEMQVMRIKGVLLTPDKKTLFLQGVNELYELEVTDSVEYEKNKLILIGRKLDAGVVKELFEKTISKDKMY</sequence>
<dbReference type="PANTHER" id="PTHR13748">
    <property type="entry name" value="COBW-RELATED"/>
    <property type="match status" value="1"/>
</dbReference>
<dbReference type="InterPro" id="IPR051316">
    <property type="entry name" value="Zinc-reg_GTPase_activator"/>
</dbReference>
<dbReference type="GO" id="GO:0005737">
    <property type="term" value="C:cytoplasm"/>
    <property type="evidence" value="ECO:0007669"/>
    <property type="project" value="TreeGrafter"/>
</dbReference>
<name>T1JLF3_STRMM</name>
<evidence type="ECO:0000256" key="1">
    <source>
        <dbReference type="ARBA" id="ARBA00022741"/>
    </source>
</evidence>
<comment type="catalytic activity">
    <reaction evidence="7">
        <text>GTP + H2O = GDP + phosphate + H(+)</text>
        <dbReference type="Rhea" id="RHEA:19669"/>
        <dbReference type="ChEBI" id="CHEBI:15377"/>
        <dbReference type="ChEBI" id="CHEBI:15378"/>
        <dbReference type="ChEBI" id="CHEBI:37565"/>
        <dbReference type="ChEBI" id="CHEBI:43474"/>
        <dbReference type="ChEBI" id="CHEBI:58189"/>
    </reaction>
    <physiologicalReaction direction="left-to-right" evidence="7">
        <dbReference type="Rhea" id="RHEA:19670"/>
    </physiologicalReaction>
</comment>
<dbReference type="GO" id="GO:0005525">
    <property type="term" value="F:GTP binding"/>
    <property type="evidence" value="ECO:0007669"/>
    <property type="project" value="UniProtKB-KW"/>
</dbReference>
<keyword evidence="5" id="KW-0143">Chaperone</keyword>
<dbReference type="InterPro" id="IPR027417">
    <property type="entry name" value="P-loop_NTPase"/>
</dbReference>
<evidence type="ECO:0000256" key="2">
    <source>
        <dbReference type="ARBA" id="ARBA00022801"/>
    </source>
</evidence>
<keyword evidence="1" id="KW-0547">Nucleotide-binding</keyword>
<evidence type="ECO:0000256" key="4">
    <source>
        <dbReference type="ARBA" id="ARBA00023134"/>
    </source>
</evidence>
<reference evidence="11" key="1">
    <citation type="submission" date="2011-05" db="EMBL/GenBank/DDBJ databases">
        <authorList>
            <person name="Richards S.R."/>
            <person name="Qu J."/>
            <person name="Jiang H."/>
            <person name="Jhangiani S.N."/>
            <person name="Agravi P."/>
            <person name="Goodspeed R."/>
            <person name="Gross S."/>
            <person name="Mandapat C."/>
            <person name="Jackson L."/>
            <person name="Mathew T."/>
            <person name="Pu L."/>
            <person name="Thornton R."/>
            <person name="Saada N."/>
            <person name="Wilczek-Boney K.B."/>
            <person name="Lee S."/>
            <person name="Kovar C."/>
            <person name="Wu Y."/>
            <person name="Scherer S.E."/>
            <person name="Worley K.C."/>
            <person name="Muzny D.M."/>
            <person name="Gibbs R."/>
        </authorList>
    </citation>
    <scope>NUCLEOTIDE SEQUENCE</scope>
    <source>
        <strain evidence="11">Brora</strain>
    </source>
</reference>
<dbReference type="CDD" id="cd03112">
    <property type="entry name" value="CobW-like"/>
    <property type="match status" value="1"/>
</dbReference>
<dbReference type="PhylomeDB" id="T1JLF3"/>
<dbReference type="HOGENOM" id="CLU_017452_0_1_1"/>
<evidence type="ECO:0000256" key="6">
    <source>
        <dbReference type="ARBA" id="ARBA00034320"/>
    </source>
</evidence>
<dbReference type="GO" id="GO:0016787">
    <property type="term" value="F:hydrolase activity"/>
    <property type="evidence" value="ECO:0007669"/>
    <property type="project" value="UniProtKB-KW"/>
</dbReference>
<dbReference type="PANTHER" id="PTHR13748:SF31">
    <property type="entry name" value="ZINC-REGULATED GTPASE METALLOPROTEIN ACTIVATOR 1A-RELATED"/>
    <property type="match status" value="1"/>
</dbReference>
<evidence type="ECO:0000256" key="3">
    <source>
        <dbReference type="ARBA" id="ARBA00022833"/>
    </source>
</evidence>
<keyword evidence="2" id="KW-0378">Hydrolase</keyword>
<dbReference type="Proteomes" id="UP000014500">
    <property type="component" value="Unassembled WGS sequence"/>
</dbReference>
<dbReference type="STRING" id="126957.T1JLF3"/>
<dbReference type="SUPFAM" id="SSF52540">
    <property type="entry name" value="P-loop containing nucleoside triphosphate hydrolases"/>
    <property type="match status" value="1"/>
</dbReference>
<dbReference type="InterPro" id="IPR036627">
    <property type="entry name" value="CobW-likC_sf"/>
</dbReference>
<feature type="domain" description="CobW/HypB/UreG nucleotide-binding" evidence="8">
    <location>
        <begin position="41"/>
        <end position="229"/>
    </location>
</feature>
<evidence type="ECO:0000259" key="8">
    <source>
        <dbReference type="Pfam" id="PF02492"/>
    </source>
</evidence>
<dbReference type="InterPro" id="IPR003495">
    <property type="entry name" value="CobW/HypB/UreG_nucleotide-bd"/>
</dbReference>
<dbReference type="Pfam" id="PF07683">
    <property type="entry name" value="CobW_C"/>
    <property type="match status" value="1"/>
</dbReference>
<proteinExistence type="inferred from homology"/>
<keyword evidence="3" id="KW-0862">Zinc</keyword>
<comment type="similarity">
    <text evidence="6">Belongs to the SIMIBI class G3E GTPase family. ZNG1 subfamily.</text>
</comment>
<dbReference type="Gene3D" id="3.30.1220.10">
    <property type="entry name" value="CobW-like, C-terminal domain"/>
    <property type="match status" value="1"/>
</dbReference>